<evidence type="ECO:0000313" key="2">
    <source>
        <dbReference type="Proteomes" id="UP001301958"/>
    </source>
</evidence>
<evidence type="ECO:0000313" key="1">
    <source>
        <dbReference type="EMBL" id="KAK4225824.1"/>
    </source>
</evidence>
<accession>A0AAN7BM28</accession>
<reference evidence="1" key="2">
    <citation type="submission" date="2023-05" db="EMBL/GenBank/DDBJ databases">
        <authorList>
            <consortium name="Lawrence Berkeley National Laboratory"/>
            <person name="Steindorff A."/>
            <person name="Hensen N."/>
            <person name="Bonometti L."/>
            <person name="Westerberg I."/>
            <person name="Brannstrom I.O."/>
            <person name="Guillou S."/>
            <person name="Cros-Aarteil S."/>
            <person name="Calhoun S."/>
            <person name="Haridas S."/>
            <person name="Kuo A."/>
            <person name="Mondo S."/>
            <person name="Pangilinan J."/>
            <person name="Riley R."/>
            <person name="Labutti K."/>
            <person name="Andreopoulos B."/>
            <person name="Lipzen A."/>
            <person name="Chen C."/>
            <person name="Yanf M."/>
            <person name="Daum C."/>
            <person name="Ng V."/>
            <person name="Clum A."/>
            <person name="Ohm R."/>
            <person name="Martin F."/>
            <person name="Silar P."/>
            <person name="Natvig D."/>
            <person name="Lalanne C."/>
            <person name="Gautier V."/>
            <person name="Ament-Velasquez S.L."/>
            <person name="Kruys A."/>
            <person name="Hutchinson M.I."/>
            <person name="Powell A.J."/>
            <person name="Barry K."/>
            <person name="Miller A.N."/>
            <person name="Grigoriev I.V."/>
            <person name="Debuchy R."/>
            <person name="Gladieux P."/>
            <person name="Thoren M.H."/>
            <person name="Johannesson H."/>
        </authorList>
    </citation>
    <scope>NUCLEOTIDE SEQUENCE</scope>
    <source>
        <strain evidence="1">CBS 990.96</strain>
    </source>
</reference>
<dbReference type="Proteomes" id="UP001301958">
    <property type="component" value="Unassembled WGS sequence"/>
</dbReference>
<proteinExistence type="predicted"/>
<name>A0AAN7BM28_9PEZI</name>
<gene>
    <name evidence="1" type="ORF">QBC38DRAFT_456826</name>
</gene>
<sequence length="210" mass="24731">MTRLQNLDRLNFDVQVEIDRRDNMWMGTWSETPSAAQDVDVPFLRLFTSTLYSLQIYRPANLEIQDCLSPYDQYSRHRVLVCYVDGPSIVVKPNYDLSCRFLRYIENVRSLYIKVETLEQPAGSRHSERFLQKNKRLVKQLFRSVPTLKTFVLLLRDQSMGPNVYQYRPKGMAPRNMYVVGKPERRGKVVLELEPGPIPLSRVYMYPFNN</sequence>
<dbReference type="EMBL" id="MU865358">
    <property type="protein sequence ID" value="KAK4225824.1"/>
    <property type="molecule type" value="Genomic_DNA"/>
</dbReference>
<keyword evidence="2" id="KW-1185">Reference proteome</keyword>
<protein>
    <submittedName>
        <fullName evidence="1">Uncharacterized protein</fullName>
    </submittedName>
</protein>
<comment type="caution">
    <text evidence="1">The sequence shown here is derived from an EMBL/GenBank/DDBJ whole genome shotgun (WGS) entry which is preliminary data.</text>
</comment>
<dbReference type="AlphaFoldDB" id="A0AAN7BM28"/>
<organism evidence="1 2">
    <name type="scientific">Podospora fimiseda</name>
    <dbReference type="NCBI Taxonomy" id="252190"/>
    <lineage>
        <taxon>Eukaryota</taxon>
        <taxon>Fungi</taxon>
        <taxon>Dikarya</taxon>
        <taxon>Ascomycota</taxon>
        <taxon>Pezizomycotina</taxon>
        <taxon>Sordariomycetes</taxon>
        <taxon>Sordariomycetidae</taxon>
        <taxon>Sordariales</taxon>
        <taxon>Podosporaceae</taxon>
        <taxon>Podospora</taxon>
    </lineage>
</organism>
<reference evidence="1" key="1">
    <citation type="journal article" date="2023" name="Mol. Phylogenet. Evol.">
        <title>Genome-scale phylogeny and comparative genomics of the fungal order Sordariales.</title>
        <authorList>
            <person name="Hensen N."/>
            <person name="Bonometti L."/>
            <person name="Westerberg I."/>
            <person name="Brannstrom I.O."/>
            <person name="Guillou S."/>
            <person name="Cros-Aarteil S."/>
            <person name="Calhoun S."/>
            <person name="Haridas S."/>
            <person name="Kuo A."/>
            <person name="Mondo S."/>
            <person name="Pangilinan J."/>
            <person name="Riley R."/>
            <person name="LaButti K."/>
            <person name="Andreopoulos B."/>
            <person name="Lipzen A."/>
            <person name="Chen C."/>
            <person name="Yan M."/>
            <person name="Daum C."/>
            <person name="Ng V."/>
            <person name="Clum A."/>
            <person name="Steindorff A."/>
            <person name="Ohm R.A."/>
            <person name="Martin F."/>
            <person name="Silar P."/>
            <person name="Natvig D.O."/>
            <person name="Lalanne C."/>
            <person name="Gautier V."/>
            <person name="Ament-Velasquez S.L."/>
            <person name="Kruys A."/>
            <person name="Hutchinson M.I."/>
            <person name="Powell A.J."/>
            <person name="Barry K."/>
            <person name="Miller A.N."/>
            <person name="Grigoriev I.V."/>
            <person name="Debuchy R."/>
            <person name="Gladieux P."/>
            <person name="Hiltunen Thoren M."/>
            <person name="Johannesson H."/>
        </authorList>
    </citation>
    <scope>NUCLEOTIDE SEQUENCE</scope>
    <source>
        <strain evidence="1">CBS 990.96</strain>
    </source>
</reference>